<reference evidence="2 3" key="1">
    <citation type="submission" date="2014-01" db="EMBL/GenBank/DDBJ databases">
        <title>Sulfitobacter sp. H3 (MCCC 1A00686) Genome Sequencing.</title>
        <authorList>
            <person name="Lai Q."/>
            <person name="Hong Z."/>
        </authorList>
    </citation>
    <scope>NUCLEOTIDE SEQUENCE [LARGE SCALE GENOMIC DNA]</scope>
    <source>
        <strain evidence="2 3">H3</strain>
    </source>
</reference>
<gene>
    <name evidence="2" type="ORF">SUH3_23835</name>
</gene>
<dbReference type="Proteomes" id="UP000027746">
    <property type="component" value="Unassembled WGS sequence"/>
</dbReference>
<dbReference type="RefSeq" id="WP_037928139.1">
    <property type="nucleotide sequence ID" value="NZ_CP054599.1"/>
</dbReference>
<dbReference type="EMBL" id="JAMD01000008">
    <property type="protein sequence ID" value="KEJ95138.1"/>
    <property type="molecule type" value="Genomic_DNA"/>
</dbReference>
<dbReference type="GeneID" id="68868782"/>
<keyword evidence="3" id="KW-1185">Reference proteome</keyword>
<evidence type="ECO:0000313" key="2">
    <source>
        <dbReference type="EMBL" id="KEJ95138.1"/>
    </source>
</evidence>
<evidence type="ECO:0000313" key="3">
    <source>
        <dbReference type="Proteomes" id="UP000027746"/>
    </source>
</evidence>
<evidence type="ECO:0000259" key="1">
    <source>
        <dbReference type="Pfam" id="PF20078"/>
    </source>
</evidence>
<feature type="domain" description="DUF6473" evidence="1">
    <location>
        <begin position="1"/>
        <end position="272"/>
    </location>
</feature>
<dbReference type="Pfam" id="PF20078">
    <property type="entry name" value="DUF6473"/>
    <property type="match status" value="1"/>
</dbReference>
<protein>
    <recommendedName>
        <fullName evidence="1">DUF6473 domain-containing protein</fullName>
    </recommendedName>
</protein>
<dbReference type="InterPro" id="IPR045524">
    <property type="entry name" value="DUF6473"/>
</dbReference>
<dbReference type="OrthoDB" id="7838347at2"/>
<sequence>MTYDAVGQGSLDYLPCRYGTSKVLFRGPRKSLKKPYIAFFGGTETYGKFVAKPFPDLLEEKLGMPCVNLGCTNAGIEVFASDPNLTEIGAGAKVTVLQVLSAQNMSNRFYSVHPRRNDRFLKPSGLLEAIFRDVDFAEFNFNKHLLTHLNTVSPERFRTVREELQSAWVARMRHLLGRITGRTVLLWFGEADPDNRDNGMGRDPWFITREMIEMLRTEVTEIVEVMPSDYAREQGTEGMVFSELERPAAETMLGPVAHQEAAAALAPVLRKLVGQAACADT</sequence>
<organism evidence="2 3">
    <name type="scientific">Pseudosulfitobacter pseudonitzschiae</name>
    <dbReference type="NCBI Taxonomy" id="1402135"/>
    <lineage>
        <taxon>Bacteria</taxon>
        <taxon>Pseudomonadati</taxon>
        <taxon>Pseudomonadota</taxon>
        <taxon>Alphaproteobacteria</taxon>
        <taxon>Rhodobacterales</taxon>
        <taxon>Roseobacteraceae</taxon>
        <taxon>Pseudosulfitobacter</taxon>
    </lineage>
</organism>
<proteinExistence type="predicted"/>
<accession>A0A073IXR5</accession>
<name>A0A073IXR5_9RHOB</name>
<comment type="caution">
    <text evidence="2">The sequence shown here is derived from an EMBL/GenBank/DDBJ whole genome shotgun (WGS) entry which is preliminary data.</text>
</comment>
<dbReference type="AlphaFoldDB" id="A0A073IXR5"/>